<dbReference type="GO" id="GO:0005730">
    <property type="term" value="C:nucleolus"/>
    <property type="evidence" value="ECO:0007669"/>
    <property type="project" value="UniProtKB-SubCell"/>
</dbReference>
<feature type="region of interest" description="Disordered" evidence="7">
    <location>
        <begin position="1"/>
        <end position="71"/>
    </location>
</feature>
<sequence length="803" mass="89339">MPRENKKRGRRAENKKRKLEEESELQQEEFSTQEVQEYVPAVKRHKPDREKKNAPEKHKYDPEKHNAPIKDDMGQDFMRVDLTGDALEESGVPADLGAMPFYGLLDESEQAYFKSADEQLEANTFADPEERAVFLTNVFREAKGKEIKIASSQGVSRLLERMILLSSSDQLKALFRAFSGNFSHLVRHRFASHCCEALFIHAATVVTQELHVPVGDAKSTEVEIDMDPSGDKFVSMGTYFLNTAAELRPHVGFFMSHRFASHALRVLLLVLSGSPLSDASPSVNPSTSRSLIRSKKKENNVVYGLENQKNDELLAPREVSKEFKKAMEELMYGMVEQLDTNALRALATHPVANPTLQLLLKIELTNFGKNVAKDSASIIYRLLPDDPMTPESGSGQFINGLMYETVGARLLETIITHAPSKAFKAISRDLFQGKLATLARNEVAMYVVSRVLERFGKNDLEEARNEIVPAMGDLFRRNRYQVVGTLIERCYAREVDTGPIASELQSIYHAENDSFDIAQFLHLSDLPSDPTSTDAANPTNFGPPPDTPKPHPHVSKLSQTITSHPSPLSTLLLTSLSTLPPPSTLSLAYSPYFSPLLVSALTVPHASVVTRRKLIATFYGHLAPMALDPSASRVVDAIWTGTAGLAFMRDRVAEELVEAEEQFRGHRIGRWVWKNWKMELYKRDRREWTRRMKEEVEAVGFVGWPDGGERKSGAEVGKEEQQWPQRAPGASGHGQRDAKFAKGPAGAQAGQGKPKSAMDRARERHVAEKARREKAMARHYSSANAQGVASRGKGKETGAEAGA</sequence>
<evidence type="ECO:0000256" key="5">
    <source>
        <dbReference type="ARBA" id="ARBA00030932"/>
    </source>
</evidence>
<proteinExistence type="predicted"/>
<dbReference type="InterPro" id="IPR016024">
    <property type="entry name" value="ARM-type_fold"/>
</dbReference>
<keyword evidence="9" id="KW-1185">Reference proteome</keyword>
<comment type="function">
    <text evidence="4">RNA-binding nucleolar protein required for pre-rRNA processing. Involved in production of 18S rRNA and assembly of small ribosomal subunit.</text>
</comment>
<evidence type="ECO:0000256" key="1">
    <source>
        <dbReference type="ARBA" id="ARBA00004604"/>
    </source>
</evidence>
<gene>
    <name evidence="8 10" type="ORF">P152DRAFT_460328</name>
</gene>
<evidence type="ECO:0000256" key="4">
    <source>
        <dbReference type="ARBA" id="ARBA00024893"/>
    </source>
</evidence>
<dbReference type="RefSeq" id="XP_033532258.1">
    <property type="nucleotide sequence ID" value="XM_033679876.1"/>
</dbReference>
<evidence type="ECO:0000256" key="7">
    <source>
        <dbReference type="SAM" id="MobiDB-lite"/>
    </source>
</evidence>
<reference evidence="8 10" key="1">
    <citation type="submission" date="2020-01" db="EMBL/GenBank/DDBJ databases">
        <authorList>
            <consortium name="DOE Joint Genome Institute"/>
            <person name="Haridas S."/>
            <person name="Albert R."/>
            <person name="Binder M."/>
            <person name="Bloem J."/>
            <person name="Labutti K."/>
            <person name="Salamov A."/>
            <person name="Andreopoulos B."/>
            <person name="Baker S.E."/>
            <person name="Barry K."/>
            <person name="Bills G."/>
            <person name="Bluhm B.H."/>
            <person name="Cannon C."/>
            <person name="Castanera R."/>
            <person name="Culley D.E."/>
            <person name="Daum C."/>
            <person name="Ezra D."/>
            <person name="Gonzalez J.B."/>
            <person name="Henrissat B."/>
            <person name="Kuo A."/>
            <person name="Liang C."/>
            <person name="Lipzen A."/>
            <person name="Lutzoni F."/>
            <person name="Magnuson J."/>
            <person name="Mondo S."/>
            <person name="Nolan M."/>
            <person name="Ohm R."/>
            <person name="Pangilinan J."/>
            <person name="Park H.-J."/>
            <person name="Ramirez L."/>
            <person name="Alfaro M."/>
            <person name="Sun H."/>
            <person name="Tritt A."/>
            <person name="Yoshinaga Y."/>
            <person name="Zwiers L.-H."/>
            <person name="Turgeon B.G."/>
            <person name="Goodwin S.B."/>
            <person name="Spatafora J.W."/>
            <person name="Crous P.W."/>
            <person name="Grigoriev I.V."/>
        </authorList>
    </citation>
    <scope>NUCLEOTIDE SEQUENCE</scope>
    <source>
        <strain evidence="8 10">CBS 781.70</strain>
    </source>
</reference>
<dbReference type="SUPFAM" id="SSF48371">
    <property type="entry name" value="ARM repeat"/>
    <property type="match status" value="1"/>
</dbReference>
<dbReference type="InterPro" id="IPR001313">
    <property type="entry name" value="Pumilio_RNA-bd_rpt"/>
</dbReference>
<dbReference type="AlphaFoldDB" id="A0A6G1FXR5"/>
<dbReference type="GeneID" id="54420446"/>
<dbReference type="GO" id="GO:0000472">
    <property type="term" value="P:endonucleolytic cleavage to generate mature 5'-end of SSU-rRNA from (SSU-rRNA, 5.8S rRNA, LSU-rRNA)"/>
    <property type="evidence" value="ECO:0007669"/>
    <property type="project" value="TreeGrafter"/>
</dbReference>
<evidence type="ECO:0000256" key="3">
    <source>
        <dbReference type="ARBA" id="ARBA00022737"/>
    </source>
</evidence>
<name>A0A6G1FXR5_9PEZI</name>
<feature type="compositionally biased region" description="Basic and acidic residues" evidence="7">
    <location>
        <begin position="707"/>
        <end position="721"/>
    </location>
</feature>
<organism evidence="8">
    <name type="scientific">Eremomyces bilateralis CBS 781.70</name>
    <dbReference type="NCBI Taxonomy" id="1392243"/>
    <lineage>
        <taxon>Eukaryota</taxon>
        <taxon>Fungi</taxon>
        <taxon>Dikarya</taxon>
        <taxon>Ascomycota</taxon>
        <taxon>Pezizomycotina</taxon>
        <taxon>Dothideomycetes</taxon>
        <taxon>Dothideomycetes incertae sedis</taxon>
        <taxon>Eremomycetales</taxon>
        <taxon>Eremomycetaceae</taxon>
        <taxon>Eremomyces</taxon>
    </lineage>
</organism>
<evidence type="ECO:0000313" key="10">
    <source>
        <dbReference type="RefSeq" id="XP_033532258.1"/>
    </source>
</evidence>
<dbReference type="GO" id="GO:0030686">
    <property type="term" value="C:90S preribosome"/>
    <property type="evidence" value="ECO:0007669"/>
    <property type="project" value="TreeGrafter"/>
</dbReference>
<dbReference type="GO" id="GO:0000480">
    <property type="term" value="P:endonucleolytic cleavage in 5'-ETS of tricistronic rRNA transcript (SSU-rRNA, 5.8S rRNA, LSU-rRNA)"/>
    <property type="evidence" value="ECO:0007669"/>
    <property type="project" value="TreeGrafter"/>
</dbReference>
<comment type="subcellular location">
    <subcellularLocation>
        <location evidence="1">Nucleus</location>
        <location evidence="1">Nucleolus</location>
    </subcellularLocation>
</comment>
<dbReference type="PANTHER" id="PTHR13102:SF0">
    <property type="entry name" value="NUCLEOLAR PROTEIN 9"/>
    <property type="match status" value="1"/>
</dbReference>
<reference evidence="10" key="2">
    <citation type="submission" date="2020-04" db="EMBL/GenBank/DDBJ databases">
        <authorList>
            <consortium name="NCBI Genome Project"/>
        </authorList>
    </citation>
    <scope>NUCLEOTIDE SEQUENCE</scope>
    <source>
        <strain evidence="10">CBS 781.70</strain>
    </source>
</reference>
<dbReference type="GO" id="GO:0030688">
    <property type="term" value="C:preribosome, small subunit precursor"/>
    <property type="evidence" value="ECO:0007669"/>
    <property type="project" value="TreeGrafter"/>
</dbReference>
<accession>A0A6G1FXR5</accession>
<dbReference type="InterPro" id="IPR040000">
    <property type="entry name" value="NOP9"/>
</dbReference>
<dbReference type="PANTHER" id="PTHR13102">
    <property type="entry name" value="NUCLEOLAR PROTEIN 9"/>
    <property type="match status" value="1"/>
</dbReference>
<dbReference type="Pfam" id="PF22493">
    <property type="entry name" value="PUF_NOP9"/>
    <property type="match status" value="1"/>
</dbReference>
<evidence type="ECO:0000256" key="6">
    <source>
        <dbReference type="ARBA" id="ARBA00031929"/>
    </source>
</evidence>
<dbReference type="GO" id="GO:0000447">
    <property type="term" value="P:endonucleolytic cleavage in ITS1 to separate SSU-rRNA from 5.8S rRNA and LSU-rRNA from tricistronic rRNA transcript (SSU-rRNA, 5.8S rRNA, LSU-rRNA)"/>
    <property type="evidence" value="ECO:0007669"/>
    <property type="project" value="TreeGrafter"/>
</dbReference>
<dbReference type="OrthoDB" id="392571at2759"/>
<feature type="compositionally biased region" description="Low complexity" evidence="7">
    <location>
        <begin position="741"/>
        <end position="755"/>
    </location>
</feature>
<feature type="region of interest" description="Disordered" evidence="7">
    <location>
        <begin position="702"/>
        <end position="803"/>
    </location>
</feature>
<feature type="region of interest" description="Disordered" evidence="7">
    <location>
        <begin position="528"/>
        <end position="562"/>
    </location>
</feature>
<feature type="compositionally biased region" description="Basic and acidic residues" evidence="7">
    <location>
        <begin position="793"/>
        <end position="803"/>
    </location>
</feature>
<evidence type="ECO:0000313" key="9">
    <source>
        <dbReference type="Proteomes" id="UP000504638"/>
    </source>
</evidence>
<dbReference type="Proteomes" id="UP000504638">
    <property type="component" value="Unplaced"/>
</dbReference>
<dbReference type="InterPro" id="IPR011989">
    <property type="entry name" value="ARM-like"/>
</dbReference>
<dbReference type="EMBL" id="ML975165">
    <property type="protein sequence ID" value="KAF1810627.1"/>
    <property type="molecule type" value="Genomic_DNA"/>
</dbReference>
<feature type="compositionally biased region" description="Basic residues" evidence="7">
    <location>
        <begin position="1"/>
        <end position="17"/>
    </location>
</feature>
<protein>
    <recommendedName>
        <fullName evidence="2">Nucleolar protein 9</fullName>
    </recommendedName>
    <alternativeName>
        <fullName evidence="5 6">Pumilio domain-containing protein NOP9</fullName>
    </alternativeName>
</protein>
<feature type="compositionally biased region" description="Basic and acidic residues" evidence="7">
    <location>
        <begin position="47"/>
        <end position="71"/>
    </location>
</feature>
<feature type="compositionally biased region" description="Polar residues" evidence="7">
    <location>
        <begin position="529"/>
        <end position="540"/>
    </location>
</feature>
<feature type="compositionally biased region" description="Basic and acidic residues" evidence="7">
    <location>
        <begin position="756"/>
        <end position="776"/>
    </location>
</feature>
<dbReference type="GO" id="GO:0003723">
    <property type="term" value="F:RNA binding"/>
    <property type="evidence" value="ECO:0007669"/>
    <property type="project" value="InterPro"/>
</dbReference>
<keyword evidence="3" id="KW-0677">Repeat</keyword>
<evidence type="ECO:0000256" key="2">
    <source>
        <dbReference type="ARBA" id="ARBA00016427"/>
    </source>
</evidence>
<reference evidence="10" key="3">
    <citation type="submission" date="2025-04" db="UniProtKB">
        <authorList>
            <consortium name="RefSeq"/>
        </authorList>
    </citation>
    <scope>IDENTIFICATION</scope>
    <source>
        <strain evidence="10">CBS 781.70</strain>
    </source>
</reference>
<dbReference type="GO" id="GO:0000056">
    <property type="term" value="P:ribosomal small subunit export from nucleus"/>
    <property type="evidence" value="ECO:0007669"/>
    <property type="project" value="TreeGrafter"/>
</dbReference>
<evidence type="ECO:0000313" key="8">
    <source>
        <dbReference type="EMBL" id="KAF1810627.1"/>
    </source>
</evidence>
<dbReference type="Gene3D" id="1.25.10.10">
    <property type="entry name" value="Leucine-rich Repeat Variant"/>
    <property type="match status" value="2"/>
</dbReference>